<organism evidence="2 3">
    <name type="scientific">Nonomuraea harbinensis</name>
    <dbReference type="NCBI Taxonomy" id="1286938"/>
    <lineage>
        <taxon>Bacteria</taxon>
        <taxon>Bacillati</taxon>
        <taxon>Actinomycetota</taxon>
        <taxon>Actinomycetes</taxon>
        <taxon>Streptosporangiales</taxon>
        <taxon>Streptosporangiaceae</taxon>
        <taxon>Nonomuraea</taxon>
    </lineage>
</organism>
<keyword evidence="3" id="KW-1185">Reference proteome</keyword>
<feature type="compositionally biased region" description="Low complexity" evidence="1">
    <location>
        <begin position="1"/>
        <end position="10"/>
    </location>
</feature>
<feature type="region of interest" description="Disordered" evidence="1">
    <location>
        <begin position="1"/>
        <end position="24"/>
    </location>
</feature>
<protein>
    <submittedName>
        <fullName evidence="2">Uncharacterized protein</fullName>
    </submittedName>
</protein>
<sequence>MGVAAAAISVPRRRSRSSRAAIST</sequence>
<reference evidence="3" key="1">
    <citation type="journal article" date="2019" name="Int. J. Syst. Evol. Microbiol.">
        <title>The Global Catalogue of Microorganisms (GCM) 10K type strain sequencing project: providing services to taxonomists for standard genome sequencing and annotation.</title>
        <authorList>
            <consortium name="The Broad Institute Genomics Platform"/>
            <consortium name="The Broad Institute Genome Sequencing Center for Infectious Disease"/>
            <person name="Wu L."/>
            <person name="Ma J."/>
        </authorList>
    </citation>
    <scope>NUCLEOTIDE SEQUENCE [LARGE SCALE GENOMIC DNA]</scope>
    <source>
        <strain evidence="3">CGMCC 4.7106</strain>
    </source>
</reference>
<dbReference type="RefSeq" id="WP_364230404.1">
    <property type="nucleotide sequence ID" value="NZ_JAHKRN010000002.1"/>
</dbReference>
<evidence type="ECO:0000313" key="3">
    <source>
        <dbReference type="Proteomes" id="UP001596096"/>
    </source>
</evidence>
<comment type="caution">
    <text evidence="2">The sequence shown here is derived from an EMBL/GenBank/DDBJ whole genome shotgun (WGS) entry which is preliminary data.</text>
</comment>
<evidence type="ECO:0000313" key="2">
    <source>
        <dbReference type="EMBL" id="MFC5814639.1"/>
    </source>
</evidence>
<gene>
    <name evidence="2" type="ORF">ACFPUY_06060</name>
</gene>
<dbReference type="Proteomes" id="UP001596096">
    <property type="component" value="Unassembled WGS sequence"/>
</dbReference>
<evidence type="ECO:0000256" key="1">
    <source>
        <dbReference type="SAM" id="MobiDB-lite"/>
    </source>
</evidence>
<dbReference type="EMBL" id="JBHSNW010000002">
    <property type="protein sequence ID" value="MFC5814639.1"/>
    <property type="molecule type" value="Genomic_DNA"/>
</dbReference>
<accession>A0ABW1BNK1</accession>
<name>A0ABW1BNK1_9ACTN</name>
<proteinExistence type="predicted"/>